<dbReference type="Gene3D" id="3.90.45.10">
    <property type="entry name" value="Peptide deformylase"/>
    <property type="match status" value="1"/>
</dbReference>
<evidence type="ECO:0000313" key="3">
    <source>
        <dbReference type="EMBL" id="QDU33938.1"/>
    </source>
</evidence>
<comment type="similarity">
    <text evidence="1 2">Belongs to the polypeptide deformylase family.</text>
</comment>
<protein>
    <recommendedName>
        <fullName evidence="2">Peptide deformylase</fullName>
        <shortName evidence="2">PDF</shortName>
        <ecNumber evidence="2">3.5.1.88</ecNumber>
    </recommendedName>
    <alternativeName>
        <fullName evidence="2">Polypeptide deformylase</fullName>
    </alternativeName>
</protein>
<dbReference type="InterPro" id="IPR023635">
    <property type="entry name" value="Peptide_deformylase"/>
</dbReference>
<dbReference type="GO" id="GO:0006412">
    <property type="term" value="P:translation"/>
    <property type="evidence" value="ECO:0007669"/>
    <property type="project" value="UniProtKB-UniRule"/>
</dbReference>
<dbReference type="KEGG" id="pcor:KS4_19980"/>
<evidence type="ECO:0000313" key="4">
    <source>
        <dbReference type="Proteomes" id="UP000317369"/>
    </source>
</evidence>
<dbReference type="PANTHER" id="PTHR10458:SF22">
    <property type="entry name" value="PEPTIDE DEFORMYLASE"/>
    <property type="match status" value="1"/>
</dbReference>
<keyword evidence="4" id="KW-1185">Reference proteome</keyword>
<dbReference type="HAMAP" id="MF_00163">
    <property type="entry name" value="Pep_deformylase"/>
    <property type="match status" value="1"/>
</dbReference>
<keyword evidence="2 3" id="KW-0378">Hydrolase</keyword>
<name>A0A517YUN8_9BACT</name>
<dbReference type="Pfam" id="PF01327">
    <property type="entry name" value="Pep_deformylase"/>
    <property type="match status" value="1"/>
</dbReference>
<accession>A0A517YUN8</accession>
<comment type="cofactor">
    <cofactor evidence="2">
        <name>Fe(2+)</name>
        <dbReference type="ChEBI" id="CHEBI:29033"/>
    </cofactor>
    <text evidence="2">Binds 1 Fe(2+) ion.</text>
</comment>
<sequence>MSVEASKLKIVNYPASVLRKKAKPVEMIDDEVKEVAKRMIELMHENRGVGLAAPQVGLDWRLFVCNPTAEPGDDMVFINPVISDATKEMEWMDEGCLSLPEIRGEVNRPIGVTITALDEHGNEFALQSDDFPARVWQHENDHLDGVLIIDKMKMMDKMANRKLIKELESIDR</sequence>
<proteinExistence type="inferred from homology"/>
<feature type="active site" evidence="2">
    <location>
        <position position="139"/>
    </location>
</feature>
<keyword evidence="2" id="KW-0408">Iron</keyword>
<dbReference type="InterPro" id="IPR036821">
    <property type="entry name" value="Peptide_deformylase_sf"/>
</dbReference>
<dbReference type="EC" id="3.5.1.88" evidence="2"/>
<dbReference type="CDD" id="cd00487">
    <property type="entry name" value="Pep_deformylase"/>
    <property type="match status" value="1"/>
</dbReference>
<dbReference type="SUPFAM" id="SSF56420">
    <property type="entry name" value="Peptide deformylase"/>
    <property type="match status" value="1"/>
</dbReference>
<comment type="function">
    <text evidence="2">Removes the formyl group from the N-terminal Met of newly synthesized proteins. Requires at least a dipeptide for an efficient rate of reaction. N-terminal L-methionine is a prerequisite for activity but the enzyme has broad specificity at other positions.</text>
</comment>
<dbReference type="EMBL" id="CP036425">
    <property type="protein sequence ID" value="QDU33938.1"/>
    <property type="molecule type" value="Genomic_DNA"/>
</dbReference>
<dbReference type="AlphaFoldDB" id="A0A517YUN8"/>
<dbReference type="Proteomes" id="UP000317369">
    <property type="component" value="Chromosome"/>
</dbReference>
<comment type="catalytic activity">
    <reaction evidence="2">
        <text>N-terminal N-formyl-L-methionyl-[peptide] + H2O = N-terminal L-methionyl-[peptide] + formate</text>
        <dbReference type="Rhea" id="RHEA:24420"/>
        <dbReference type="Rhea" id="RHEA-COMP:10639"/>
        <dbReference type="Rhea" id="RHEA-COMP:10640"/>
        <dbReference type="ChEBI" id="CHEBI:15377"/>
        <dbReference type="ChEBI" id="CHEBI:15740"/>
        <dbReference type="ChEBI" id="CHEBI:49298"/>
        <dbReference type="ChEBI" id="CHEBI:64731"/>
        <dbReference type="EC" id="3.5.1.88"/>
    </reaction>
</comment>
<feature type="binding site" evidence="2">
    <location>
        <position position="142"/>
    </location>
    <ligand>
        <name>Fe cation</name>
        <dbReference type="ChEBI" id="CHEBI:24875"/>
    </ligand>
</feature>
<dbReference type="PANTHER" id="PTHR10458">
    <property type="entry name" value="PEPTIDE DEFORMYLASE"/>
    <property type="match status" value="1"/>
</dbReference>
<feature type="binding site" evidence="2">
    <location>
        <position position="138"/>
    </location>
    <ligand>
        <name>Fe cation</name>
        <dbReference type="ChEBI" id="CHEBI:24875"/>
    </ligand>
</feature>
<dbReference type="RefSeq" id="WP_200761125.1">
    <property type="nucleotide sequence ID" value="NZ_CP036425.1"/>
</dbReference>
<dbReference type="PIRSF" id="PIRSF004749">
    <property type="entry name" value="Pep_def"/>
    <property type="match status" value="1"/>
</dbReference>
<keyword evidence="2" id="KW-0479">Metal-binding</keyword>
<dbReference type="NCBIfam" id="NF001159">
    <property type="entry name" value="PRK00150.1-3"/>
    <property type="match status" value="1"/>
</dbReference>
<feature type="binding site" evidence="2">
    <location>
        <position position="96"/>
    </location>
    <ligand>
        <name>Fe cation</name>
        <dbReference type="ChEBI" id="CHEBI:24875"/>
    </ligand>
</feature>
<evidence type="ECO:0000256" key="1">
    <source>
        <dbReference type="ARBA" id="ARBA00010759"/>
    </source>
</evidence>
<dbReference type="NCBIfam" id="TIGR00079">
    <property type="entry name" value="pept_deformyl"/>
    <property type="match status" value="1"/>
</dbReference>
<dbReference type="PRINTS" id="PR01576">
    <property type="entry name" value="PDEFORMYLASE"/>
</dbReference>
<dbReference type="GO" id="GO:0042586">
    <property type="term" value="F:peptide deformylase activity"/>
    <property type="evidence" value="ECO:0007669"/>
    <property type="project" value="UniProtKB-UniRule"/>
</dbReference>
<reference evidence="3 4" key="1">
    <citation type="submission" date="2019-02" db="EMBL/GenBank/DDBJ databases">
        <title>Deep-cultivation of Planctomycetes and their phenomic and genomic characterization uncovers novel biology.</title>
        <authorList>
            <person name="Wiegand S."/>
            <person name="Jogler M."/>
            <person name="Boedeker C."/>
            <person name="Pinto D."/>
            <person name="Vollmers J."/>
            <person name="Rivas-Marin E."/>
            <person name="Kohn T."/>
            <person name="Peeters S.H."/>
            <person name="Heuer A."/>
            <person name="Rast P."/>
            <person name="Oberbeckmann S."/>
            <person name="Bunk B."/>
            <person name="Jeske O."/>
            <person name="Meyerdierks A."/>
            <person name="Storesund J.E."/>
            <person name="Kallscheuer N."/>
            <person name="Luecker S."/>
            <person name="Lage O.M."/>
            <person name="Pohl T."/>
            <person name="Merkel B.J."/>
            <person name="Hornburger P."/>
            <person name="Mueller R.-W."/>
            <person name="Bruemmer F."/>
            <person name="Labrenz M."/>
            <person name="Spormann A.M."/>
            <person name="Op den Camp H."/>
            <person name="Overmann J."/>
            <person name="Amann R."/>
            <person name="Jetten M.S.M."/>
            <person name="Mascher T."/>
            <person name="Medema M.H."/>
            <person name="Devos D.P."/>
            <person name="Kaster A.-K."/>
            <person name="Ovreas L."/>
            <person name="Rohde M."/>
            <person name="Galperin M.Y."/>
            <person name="Jogler C."/>
        </authorList>
    </citation>
    <scope>NUCLEOTIDE SEQUENCE [LARGE SCALE GENOMIC DNA]</scope>
    <source>
        <strain evidence="3 4">KS4</strain>
    </source>
</reference>
<dbReference type="GO" id="GO:0046872">
    <property type="term" value="F:metal ion binding"/>
    <property type="evidence" value="ECO:0007669"/>
    <property type="project" value="UniProtKB-KW"/>
</dbReference>
<gene>
    <name evidence="2 3" type="primary">def</name>
    <name evidence="3" type="ORF">KS4_19980</name>
</gene>
<keyword evidence="2" id="KW-0648">Protein biosynthesis</keyword>
<evidence type="ECO:0000256" key="2">
    <source>
        <dbReference type="HAMAP-Rule" id="MF_00163"/>
    </source>
</evidence>
<organism evidence="3 4">
    <name type="scientific">Poriferisphaera corsica</name>
    <dbReference type="NCBI Taxonomy" id="2528020"/>
    <lineage>
        <taxon>Bacteria</taxon>
        <taxon>Pseudomonadati</taxon>
        <taxon>Planctomycetota</taxon>
        <taxon>Phycisphaerae</taxon>
        <taxon>Phycisphaerales</taxon>
        <taxon>Phycisphaeraceae</taxon>
        <taxon>Poriferisphaera</taxon>
    </lineage>
</organism>